<proteinExistence type="inferred from homology"/>
<dbReference type="HAMAP" id="MF_00605">
    <property type="entry name" value="TrmD"/>
    <property type="match status" value="1"/>
</dbReference>
<feature type="domain" description="tRNA methyltransferase TRMD/TRM10-type" evidence="18">
    <location>
        <begin position="20"/>
        <end position="249"/>
    </location>
</feature>
<keyword evidence="8 15" id="KW-0489">Methyltransferase</keyword>
<evidence type="ECO:0000313" key="19">
    <source>
        <dbReference type="EMBL" id="HFB55413.1"/>
    </source>
</evidence>
<evidence type="ECO:0000256" key="13">
    <source>
        <dbReference type="ARBA" id="ARBA00033392"/>
    </source>
</evidence>
<organism evidence="19">
    <name type="scientific">Hellea balneolensis</name>
    <dbReference type="NCBI Taxonomy" id="287478"/>
    <lineage>
        <taxon>Bacteria</taxon>
        <taxon>Pseudomonadati</taxon>
        <taxon>Pseudomonadota</taxon>
        <taxon>Alphaproteobacteria</taxon>
        <taxon>Maricaulales</taxon>
        <taxon>Robiginitomaculaceae</taxon>
        <taxon>Hellea</taxon>
    </lineage>
</organism>
<dbReference type="PIRSF" id="PIRSF000386">
    <property type="entry name" value="tRNA_mtase"/>
    <property type="match status" value="1"/>
</dbReference>
<keyword evidence="10 15" id="KW-0949">S-adenosyl-L-methionine</keyword>
<comment type="subcellular location">
    <subcellularLocation>
        <location evidence="2 15 17">Cytoplasm</location>
    </subcellularLocation>
</comment>
<dbReference type="Gene3D" id="1.10.1270.20">
    <property type="entry name" value="tRNA(m1g37)methyltransferase, domain 2"/>
    <property type="match status" value="1"/>
</dbReference>
<evidence type="ECO:0000256" key="3">
    <source>
        <dbReference type="ARBA" id="ARBA00007630"/>
    </source>
</evidence>
<dbReference type="Pfam" id="PF01746">
    <property type="entry name" value="tRNA_m1G_MT"/>
    <property type="match status" value="1"/>
</dbReference>
<evidence type="ECO:0000256" key="11">
    <source>
        <dbReference type="ARBA" id="ARBA00022694"/>
    </source>
</evidence>
<evidence type="ECO:0000256" key="9">
    <source>
        <dbReference type="ARBA" id="ARBA00022679"/>
    </source>
</evidence>
<keyword evidence="7 15" id="KW-0963">Cytoplasm</keyword>
<dbReference type="Gene3D" id="3.40.1280.10">
    <property type="match status" value="1"/>
</dbReference>
<evidence type="ECO:0000256" key="7">
    <source>
        <dbReference type="ARBA" id="ARBA00022490"/>
    </source>
</evidence>
<evidence type="ECO:0000256" key="10">
    <source>
        <dbReference type="ARBA" id="ARBA00022691"/>
    </source>
</evidence>
<gene>
    <name evidence="15 19" type="primary">trmD</name>
    <name evidence="19" type="ORF">ENJ46_05760</name>
</gene>
<reference evidence="19" key="1">
    <citation type="journal article" date="2020" name="mSystems">
        <title>Genome- and Community-Level Interaction Insights into Carbon Utilization and Element Cycling Functions of Hydrothermarchaeota in Hydrothermal Sediment.</title>
        <authorList>
            <person name="Zhou Z."/>
            <person name="Liu Y."/>
            <person name="Xu W."/>
            <person name="Pan J."/>
            <person name="Luo Z.H."/>
            <person name="Li M."/>
        </authorList>
    </citation>
    <scope>NUCLEOTIDE SEQUENCE [LARGE SCALE GENOMIC DNA]</scope>
    <source>
        <strain evidence="19">HyVt-489</strain>
    </source>
</reference>
<dbReference type="NCBIfam" id="NF000648">
    <property type="entry name" value="PRK00026.1"/>
    <property type="match status" value="1"/>
</dbReference>
<dbReference type="InterPro" id="IPR023148">
    <property type="entry name" value="tRNA_m1G_MeTrfase_C_sf"/>
</dbReference>
<feature type="binding site" evidence="15 16">
    <location>
        <position position="137"/>
    </location>
    <ligand>
        <name>S-adenosyl-L-methionine</name>
        <dbReference type="ChEBI" id="CHEBI:59789"/>
    </ligand>
</feature>
<dbReference type="SUPFAM" id="SSF75217">
    <property type="entry name" value="alpha/beta knot"/>
    <property type="match status" value="1"/>
</dbReference>
<evidence type="ECO:0000256" key="16">
    <source>
        <dbReference type="PIRSR" id="PIRSR000386-1"/>
    </source>
</evidence>
<comment type="caution">
    <text evidence="19">The sequence shown here is derived from an EMBL/GenBank/DDBJ whole genome shotgun (WGS) entry which is preliminary data.</text>
</comment>
<dbReference type="GO" id="GO:0002939">
    <property type="term" value="P:tRNA N1-guanine methylation"/>
    <property type="evidence" value="ECO:0007669"/>
    <property type="project" value="TreeGrafter"/>
</dbReference>
<evidence type="ECO:0000256" key="14">
    <source>
        <dbReference type="ARBA" id="ARBA00047783"/>
    </source>
</evidence>
<evidence type="ECO:0000256" key="5">
    <source>
        <dbReference type="ARBA" id="ARBA00012807"/>
    </source>
</evidence>
<evidence type="ECO:0000256" key="12">
    <source>
        <dbReference type="ARBA" id="ARBA00029736"/>
    </source>
</evidence>
<comment type="similarity">
    <text evidence="3 15 17">Belongs to the RNA methyltransferase TrmD family.</text>
</comment>
<accession>A0A7C3G5V9</accession>
<protein>
    <recommendedName>
        <fullName evidence="6 15">tRNA (guanine-N(1)-)-methyltransferase</fullName>
        <ecNumber evidence="5 15">2.1.1.228</ecNumber>
    </recommendedName>
    <alternativeName>
        <fullName evidence="12 15">M1G-methyltransferase</fullName>
    </alternativeName>
    <alternativeName>
        <fullName evidence="13 15">tRNA [GM37] methyltransferase</fullName>
    </alternativeName>
</protein>
<evidence type="ECO:0000259" key="18">
    <source>
        <dbReference type="Pfam" id="PF01746"/>
    </source>
</evidence>
<dbReference type="EC" id="2.1.1.228" evidence="5 15"/>
<dbReference type="InterPro" id="IPR002649">
    <property type="entry name" value="tRNA_m1G_MeTrfase_TrmD"/>
</dbReference>
<evidence type="ECO:0000256" key="15">
    <source>
        <dbReference type="HAMAP-Rule" id="MF_00605"/>
    </source>
</evidence>
<evidence type="ECO:0000256" key="17">
    <source>
        <dbReference type="RuleBase" id="RU003464"/>
    </source>
</evidence>
<evidence type="ECO:0000256" key="4">
    <source>
        <dbReference type="ARBA" id="ARBA00011738"/>
    </source>
</evidence>
<dbReference type="InterPro" id="IPR029026">
    <property type="entry name" value="tRNA_m1G_MTases_N"/>
</dbReference>
<dbReference type="CDD" id="cd18080">
    <property type="entry name" value="TrmD-like"/>
    <property type="match status" value="1"/>
</dbReference>
<evidence type="ECO:0000256" key="1">
    <source>
        <dbReference type="ARBA" id="ARBA00002634"/>
    </source>
</evidence>
<dbReference type="InterPro" id="IPR029028">
    <property type="entry name" value="Alpha/beta_knot_MTases"/>
</dbReference>
<evidence type="ECO:0000256" key="6">
    <source>
        <dbReference type="ARBA" id="ARBA00014679"/>
    </source>
</evidence>
<comment type="subunit">
    <text evidence="4 15 17">Homodimer.</text>
</comment>
<comment type="catalytic activity">
    <reaction evidence="14 15 17">
        <text>guanosine(37) in tRNA + S-adenosyl-L-methionine = N(1)-methylguanosine(37) in tRNA + S-adenosyl-L-homocysteine + H(+)</text>
        <dbReference type="Rhea" id="RHEA:36899"/>
        <dbReference type="Rhea" id="RHEA-COMP:10145"/>
        <dbReference type="Rhea" id="RHEA-COMP:10147"/>
        <dbReference type="ChEBI" id="CHEBI:15378"/>
        <dbReference type="ChEBI" id="CHEBI:57856"/>
        <dbReference type="ChEBI" id="CHEBI:59789"/>
        <dbReference type="ChEBI" id="CHEBI:73542"/>
        <dbReference type="ChEBI" id="CHEBI:74269"/>
        <dbReference type="EC" id="2.1.1.228"/>
    </reaction>
</comment>
<sequence>MTEPKPINSARKPQQAPWQASVLTLFPDAFPGVLGASIIGSALKDEKWALEAIDIRDFSYNKHRSVDASPAGGGPGMVLTPEVSARAIDSVRDSVARKADETVDTRPLIYLTPRGKPLTQKRVRELASGSGVIVFCGRFEGLDQRVIEARNMEEVCVGDFILAGGEVAAQAMIEACVRLLPGVLGDISSTEEESFEDGLLEYPLYAKPREWEDRKIPEVLLSGDHKKIAMWRQAEMEKITKERRPDMWEIYMRDKMEK</sequence>
<dbReference type="GO" id="GO:0005829">
    <property type="term" value="C:cytosol"/>
    <property type="evidence" value="ECO:0007669"/>
    <property type="project" value="TreeGrafter"/>
</dbReference>
<dbReference type="InterPro" id="IPR016009">
    <property type="entry name" value="tRNA_MeTrfase_TRMD/TRM10"/>
</dbReference>
<name>A0A7C3G5V9_9PROT</name>
<dbReference type="PANTHER" id="PTHR46417">
    <property type="entry name" value="TRNA (GUANINE-N(1)-)-METHYLTRANSFERASE"/>
    <property type="match status" value="1"/>
</dbReference>
<dbReference type="GO" id="GO:0052906">
    <property type="term" value="F:tRNA (guanine(37)-N1)-methyltransferase activity"/>
    <property type="evidence" value="ECO:0007669"/>
    <property type="project" value="UniProtKB-UniRule"/>
</dbReference>
<keyword evidence="11 15" id="KW-0819">tRNA processing</keyword>
<evidence type="ECO:0000256" key="2">
    <source>
        <dbReference type="ARBA" id="ARBA00004496"/>
    </source>
</evidence>
<evidence type="ECO:0000256" key="8">
    <source>
        <dbReference type="ARBA" id="ARBA00022603"/>
    </source>
</evidence>
<dbReference type="PANTHER" id="PTHR46417:SF1">
    <property type="entry name" value="TRNA (GUANINE-N(1)-)-METHYLTRANSFERASE"/>
    <property type="match status" value="1"/>
</dbReference>
<dbReference type="NCBIfam" id="TIGR00088">
    <property type="entry name" value="trmD"/>
    <property type="match status" value="1"/>
</dbReference>
<dbReference type="Proteomes" id="UP000886042">
    <property type="component" value="Unassembled WGS sequence"/>
</dbReference>
<feature type="binding site" evidence="15 16">
    <location>
        <begin position="157"/>
        <end position="162"/>
    </location>
    <ligand>
        <name>S-adenosyl-L-methionine</name>
        <dbReference type="ChEBI" id="CHEBI:59789"/>
    </ligand>
</feature>
<dbReference type="AlphaFoldDB" id="A0A7C3G5V9"/>
<keyword evidence="9 15" id="KW-0808">Transferase</keyword>
<comment type="function">
    <text evidence="1 15 17">Specifically methylates guanosine-37 in various tRNAs.</text>
</comment>
<dbReference type="EMBL" id="DRMN01000378">
    <property type="protein sequence ID" value="HFB55413.1"/>
    <property type="molecule type" value="Genomic_DNA"/>
</dbReference>